<evidence type="ECO:0000259" key="1">
    <source>
        <dbReference type="Pfam" id="PF01764"/>
    </source>
</evidence>
<sequence length="85" mass="9549">MKEHPDWDIWISGHSLGGALATLAASYLVKSRRVAESNTVKLVTFGQPRVGDKEFANSFDEEVFGIYQFVRYARISMYSLDSCAL</sequence>
<dbReference type="Gene3D" id="3.40.50.1820">
    <property type="entry name" value="alpha/beta hydrolase"/>
    <property type="match status" value="1"/>
</dbReference>
<proteinExistence type="predicted"/>
<name>A0A368H4Q9_ANCCA</name>
<organism evidence="2 3">
    <name type="scientific">Ancylostoma caninum</name>
    <name type="common">Dog hookworm</name>
    <dbReference type="NCBI Taxonomy" id="29170"/>
    <lineage>
        <taxon>Eukaryota</taxon>
        <taxon>Metazoa</taxon>
        <taxon>Ecdysozoa</taxon>
        <taxon>Nematoda</taxon>
        <taxon>Chromadorea</taxon>
        <taxon>Rhabditida</taxon>
        <taxon>Rhabditina</taxon>
        <taxon>Rhabditomorpha</taxon>
        <taxon>Strongyloidea</taxon>
        <taxon>Ancylostomatidae</taxon>
        <taxon>Ancylostomatinae</taxon>
        <taxon>Ancylostoma</taxon>
    </lineage>
</organism>
<accession>A0A368H4Q9</accession>
<dbReference type="Pfam" id="PF01764">
    <property type="entry name" value="Lipase_3"/>
    <property type="match status" value="1"/>
</dbReference>
<dbReference type="EMBL" id="JOJR01000012">
    <property type="protein sequence ID" value="RCN51601.1"/>
    <property type="molecule type" value="Genomic_DNA"/>
</dbReference>
<evidence type="ECO:0000313" key="3">
    <source>
        <dbReference type="Proteomes" id="UP000252519"/>
    </source>
</evidence>
<dbReference type="SUPFAM" id="SSF53474">
    <property type="entry name" value="alpha/beta-Hydrolases"/>
    <property type="match status" value="1"/>
</dbReference>
<dbReference type="OrthoDB" id="426718at2759"/>
<comment type="caution">
    <text evidence="2">The sequence shown here is derived from an EMBL/GenBank/DDBJ whole genome shotgun (WGS) entry which is preliminary data.</text>
</comment>
<dbReference type="CDD" id="cd00519">
    <property type="entry name" value="Lipase_3"/>
    <property type="match status" value="1"/>
</dbReference>
<dbReference type="PANTHER" id="PTHR45908">
    <property type="entry name" value="PROTEIN CBG11750-RELATED"/>
    <property type="match status" value="1"/>
</dbReference>
<evidence type="ECO:0000313" key="2">
    <source>
        <dbReference type="EMBL" id="RCN51601.1"/>
    </source>
</evidence>
<gene>
    <name evidence="2" type="ORF">ANCCAN_02268</name>
</gene>
<feature type="domain" description="Fungal lipase-type" evidence="1">
    <location>
        <begin position="2"/>
        <end position="70"/>
    </location>
</feature>
<protein>
    <submittedName>
        <fullName evidence="2">Triacylglycerol lipase</fullName>
    </submittedName>
</protein>
<dbReference type="AlphaFoldDB" id="A0A368H4Q9"/>
<keyword evidence="3" id="KW-1185">Reference proteome</keyword>
<dbReference type="InterPro" id="IPR029058">
    <property type="entry name" value="AB_hydrolase_fold"/>
</dbReference>
<dbReference type="GO" id="GO:0006629">
    <property type="term" value="P:lipid metabolic process"/>
    <property type="evidence" value="ECO:0007669"/>
    <property type="project" value="InterPro"/>
</dbReference>
<reference evidence="2 3" key="1">
    <citation type="submission" date="2014-10" db="EMBL/GenBank/DDBJ databases">
        <title>Draft genome of the hookworm Ancylostoma caninum.</title>
        <authorList>
            <person name="Mitreva M."/>
        </authorList>
    </citation>
    <scope>NUCLEOTIDE SEQUENCE [LARGE SCALE GENOMIC DNA]</scope>
    <source>
        <strain evidence="2 3">Baltimore</strain>
    </source>
</reference>
<dbReference type="InterPro" id="IPR002921">
    <property type="entry name" value="Fungal_lipase-type"/>
</dbReference>
<dbReference type="Proteomes" id="UP000252519">
    <property type="component" value="Unassembled WGS sequence"/>
</dbReference>